<comment type="subcellular location">
    <subcellularLocation>
        <location evidence="1">Periplasm</location>
    </subcellularLocation>
</comment>
<feature type="chain" id="PRO_5030525842" evidence="3">
    <location>
        <begin position="22"/>
        <end position="348"/>
    </location>
</feature>
<dbReference type="EMBL" id="JACHXS010000009">
    <property type="protein sequence ID" value="MBB3223518.1"/>
    <property type="molecule type" value="Genomic_DNA"/>
</dbReference>
<dbReference type="RefSeq" id="WP_229422370.1">
    <property type="nucleotide sequence ID" value="NZ_CP040017.1"/>
</dbReference>
<evidence type="ECO:0000256" key="2">
    <source>
        <dbReference type="ARBA" id="ARBA00007639"/>
    </source>
</evidence>
<name>A0A7W5EE07_9BURK</name>
<evidence type="ECO:0000313" key="6">
    <source>
        <dbReference type="Proteomes" id="UP000584325"/>
    </source>
</evidence>
<dbReference type="PANTHER" id="PTHR30036:SF8">
    <property type="entry name" value="ABC-TYPE SUGAR TRANSPORT SYSTEM PERIPLASMIC COMPONENT-LIKE PROTEIN"/>
    <property type="match status" value="1"/>
</dbReference>
<dbReference type="SUPFAM" id="SSF53822">
    <property type="entry name" value="Periplasmic binding protein-like I"/>
    <property type="match status" value="1"/>
</dbReference>
<dbReference type="InterPro" id="IPR025997">
    <property type="entry name" value="SBP_2_dom"/>
</dbReference>
<comment type="caution">
    <text evidence="5">The sequence shown here is derived from an EMBL/GenBank/DDBJ whole genome shotgun (WGS) entry which is preliminary data.</text>
</comment>
<evidence type="ECO:0000256" key="1">
    <source>
        <dbReference type="ARBA" id="ARBA00004418"/>
    </source>
</evidence>
<evidence type="ECO:0000313" key="5">
    <source>
        <dbReference type="EMBL" id="MBB3223518.1"/>
    </source>
</evidence>
<organism evidence="5 6">
    <name type="scientific">Pseudoduganella umbonata</name>
    <dbReference type="NCBI Taxonomy" id="864828"/>
    <lineage>
        <taxon>Bacteria</taxon>
        <taxon>Pseudomonadati</taxon>
        <taxon>Pseudomonadota</taxon>
        <taxon>Betaproteobacteria</taxon>
        <taxon>Burkholderiales</taxon>
        <taxon>Oxalobacteraceae</taxon>
        <taxon>Telluria group</taxon>
        <taxon>Pseudoduganella</taxon>
    </lineage>
</organism>
<evidence type="ECO:0000256" key="3">
    <source>
        <dbReference type="SAM" id="SignalP"/>
    </source>
</evidence>
<dbReference type="CDD" id="cd20000">
    <property type="entry name" value="PBP1_ABC_rhamnose"/>
    <property type="match status" value="1"/>
</dbReference>
<dbReference type="GO" id="GO:0030246">
    <property type="term" value="F:carbohydrate binding"/>
    <property type="evidence" value="ECO:0007669"/>
    <property type="project" value="TreeGrafter"/>
</dbReference>
<dbReference type="GO" id="GO:0030288">
    <property type="term" value="C:outer membrane-bounded periplasmic space"/>
    <property type="evidence" value="ECO:0007669"/>
    <property type="project" value="TreeGrafter"/>
</dbReference>
<dbReference type="InterPro" id="IPR013459">
    <property type="entry name" value="RhaS"/>
</dbReference>
<keyword evidence="3" id="KW-0732">Signal</keyword>
<dbReference type="GO" id="GO:0015762">
    <property type="term" value="P:rhamnose transmembrane transport"/>
    <property type="evidence" value="ECO:0007669"/>
    <property type="project" value="InterPro"/>
</dbReference>
<dbReference type="PANTHER" id="PTHR30036">
    <property type="entry name" value="D-XYLOSE-BINDING PERIPLASMIC PROTEIN"/>
    <property type="match status" value="1"/>
</dbReference>
<dbReference type="NCBIfam" id="TIGR02637">
    <property type="entry name" value="RhaS"/>
    <property type="match status" value="1"/>
</dbReference>
<feature type="domain" description="Periplasmic binding protein" evidence="4">
    <location>
        <begin position="45"/>
        <end position="303"/>
    </location>
</feature>
<accession>A0A7W5EE07</accession>
<dbReference type="Pfam" id="PF13407">
    <property type="entry name" value="Peripla_BP_4"/>
    <property type="match status" value="1"/>
</dbReference>
<proteinExistence type="inferred from homology"/>
<dbReference type="AlphaFoldDB" id="A0A7W5EE07"/>
<dbReference type="Proteomes" id="UP000584325">
    <property type="component" value="Unassembled WGS sequence"/>
</dbReference>
<dbReference type="InterPro" id="IPR050555">
    <property type="entry name" value="Bact_Solute-Bind_Prot2"/>
</dbReference>
<comment type="similarity">
    <text evidence="2">Belongs to the bacterial solute-binding protein 2 family.</text>
</comment>
<feature type="signal peptide" evidence="3">
    <location>
        <begin position="1"/>
        <end position="21"/>
    </location>
</feature>
<reference evidence="5 6" key="1">
    <citation type="submission" date="2020-08" db="EMBL/GenBank/DDBJ databases">
        <title>Genomic Encyclopedia of Type Strains, Phase III (KMG-III): the genomes of soil and plant-associated and newly described type strains.</title>
        <authorList>
            <person name="Whitman W."/>
        </authorList>
    </citation>
    <scope>NUCLEOTIDE SEQUENCE [LARGE SCALE GENOMIC DNA]</scope>
    <source>
        <strain evidence="5 6">CECT 7753</strain>
    </source>
</reference>
<gene>
    <name evidence="5" type="ORF">FHS02_004364</name>
</gene>
<sequence length="348" mass="36402">MKRKTFIVAALAAAVSATCMTGCGQKTDNAAGATGGKANGEKLRIAMVVKSLGNGFFDAAHTGAKEAAAQLKDVEIIYTGPTTPSAEGQIEIVNSLISQKVDAIVISANDPNALVPIAKKAMQRGIKVVSFDSGLAQEGRLMHLTPSNPELIARKQLQMAASSIGGEGEIAILSASAQATNQNIWIDVMKTQLATPEFSKLKLVATTYGDDQSDKSYREAIGLLRSYPNLKAIIAPTTVGIVAASKAVVDENVVGKVFVTGLGLPSEMAGHVKSGAVKEFAIWNPIDLGYTATYAAYDFIKGAPDAKAGGKFAAGRMGNIAIDAKGEAAMAEPFTYNRDNVDKFAKIF</sequence>
<evidence type="ECO:0000259" key="4">
    <source>
        <dbReference type="Pfam" id="PF13407"/>
    </source>
</evidence>
<protein>
    <submittedName>
        <fullName evidence="5">Rhamnose transport system substrate-binding protein</fullName>
    </submittedName>
</protein>
<dbReference type="Gene3D" id="3.40.50.2300">
    <property type="match status" value="2"/>
</dbReference>
<dbReference type="InterPro" id="IPR028082">
    <property type="entry name" value="Peripla_BP_I"/>
</dbReference>